<sequence>MELDLEAYNSPQHKKTRGSLPSIVHEQLMTFLSFGGKKDVRRPKGNAAAAAGANILANFSSNARSKRRGTGYERLREQIPQRRSRSVSLSLRKLFRKKRSMTVKLGSSSKSSFWRFRVLPFRLKWIPPTRLLKCLRDAYVDMMISIASSDYIPGIARSQSWAYTNHCQ</sequence>
<dbReference type="Proteomes" id="UP001162992">
    <property type="component" value="Chromosome 10"/>
</dbReference>
<protein>
    <submittedName>
        <fullName evidence="1">Uncharacterized protein</fullName>
    </submittedName>
</protein>
<gene>
    <name evidence="1" type="ORF">O6H91_10G087100</name>
</gene>
<comment type="caution">
    <text evidence="1">The sequence shown here is derived from an EMBL/GenBank/DDBJ whole genome shotgun (WGS) entry which is preliminary data.</text>
</comment>
<keyword evidence="2" id="KW-1185">Reference proteome</keyword>
<dbReference type="EMBL" id="CM055101">
    <property type="protein sequence ID" value="KAJ7542041.1"/>
    <property type="molecule type" value="Genomic_DNA"/>
</dbReference>
<name>A0ACC2CJ72_DIPCM</name>
<evidence type="ECO:0000313" key="1">
    <source>
        <dbReference type="EMBL" id="KAJ7542041.1"/>
    </source>
</evidence>
<accession>A0ACC2CJ72</accession>
<organism evidence="1 2">
    <name type="scientific">Diphasiastrum complanatum</name>
    <name type="common">Issler's clubmoss</name>
    <name type="synonym">Lycopodium complanatum</name>
    <dbReference type="NCBI Taxonomy" id="34168"/>
    <lineage>
        <taxon>Eukaryota</taxon>
        <taxon>Viridiplantae</taxon>
        <taxon>Streptophyta</taxon>
        <taxon>Embryophyta</taxon>
        <taxon>Tracheophyta</taxon>
        <taxon>Lycopodiopsida</taxon>
        <taxon>Lycopodiales</taxon>
        <taxon>Lycopodiaceae</taxon>
        <taxon>Lycopodioideae</taxon>
        <taxon>Diphasiastrum</taxon>
    </lineage>
</organism>
<reference evidence="2" key="1">
    <citation type="journal article" date="2024" name="Proc. Natl. Acad. Sci. U.S.A.">
        <title>Extraordinary preservation of gene collinearity over three hundred million years revealed in homosporous lycophytes.</title>
        <authorList>
            <person name="Li C."/>
            <person name="Wickell D."/>
            <person name="Kuo L.Y."/>
            <person name="Chen X."/>
            <person name="Nie B."/>
            <person name="Liao X."/>
            <person name="Peng D."/>
            <person name="Ji J."/>
            <person name="Jenkins J."/>
            <person name="Williams M."/>
            <person name="Shu S."/>
            <person name="Plott C."/>
            <person name="Barry K."/>
            <person name="Rajasekar S."/>
            <person name="Grimwood J."/>
            <person name="Han X."/>
            <person name="Sun S."/>
            <person name="Hou Z."/>
            <person name="He W."/>
            <person name="Dai G."/>
            <person name="Sun C."/>
            <person name="Schmutz J."/>
            <person name="Leebens-Mack J.H."/>
            <person name="Li F.W."/>
            <person name="Wang L."/>
        </authorList>
    </citation>
    <scope>NUCLEOTIDE SEQUENCE [LARGE SCALE GENOMIC DNA]</scope>
    <source>
        <strain evidence="2">cv. PW_Plant_1</strain>
    </source>
</reference>
<proteinExistence type="predicted"/>
<evidence type="ECO:0000313" key="2">
    <source>
        <dbReference type="Proteomes" id="UP001162992"/>
    </source>
</evidence>